<dbReference type="AlphaFoldDB" id="A0AAU7QAK6"/>
<dbReference type="InterPro" id="IPR018531">
    <property type="entry name" value="DUF1993"/>
</dbReference>
<dbReference type="SUPFAM" id="SSF109854">
    <property type="entry name" value="DinB/YfiT-like putative metalloenzymes"/>
    <property type="match status" value="1"/>
</dbReference>
<dbReference type="InterPro" id="IPR034660">
    <property type="entry name" value="DinB/YfiT-like"/>
</dbReference>
<dbReference type="Gene3D" id="1.20.120.450">
    <property type="entry name" value="dinb family like domain"/>
    <property type="match status" value="1"/>
</dbReference>
<accession>A0AAU7QAK6</accession>
<dbReference type="Pfam" id="PF09351">
    <property type="entry name" value="DUF1993"/>
    <property type="match status" value="1"/>
</dbReference>
<evidence type="ECO:0000313" key="1">
    <source>
        <dbReference type="EMBL" id="XBS70164.1"/>
    </source>
</evidence>
<dbReference type="EMBL" id="CP157947">
    <property type="protein sequence ID" value="XBS70164.1"/>
    <property type="molecule type" value="Genomic_DNA"/>
</dbReference>
<name>A0AAU7QAK6_9GAMM</name>
<protein>
    <submittedName>
        <fullName evidence="1">DUF1993 domain-containing protein</fullName>
    </submittedName>
</protein>
<reference evidence="1" key="1">
    <citation type="submission" date="2024-06" db="EMBL/GenBank/DDBJ databases">
        <authorList>
            <person name="Coelho C."/>
            <person name="Bento M."/>
            <person name="Garcia E."/>
            <person name="Camelo A."/>
            <person name="Brandao I."/>
            <person name="Espirito Santo C."/>
            <person name="Trovao J."/>
            <person name="Verissimo A."/>
            <person name="Costa J."/>
            <person name="Tiago I."/>
        </authorList>
    </citation>
    <scope>NUCLEOTIDE SEQUENCE</scope>
    <source>
        <strain evidence="1">KWT182</strain>
    </source>
</reference>
<organism evidence="1">
    <name type="scientific">Acerihabitans sp. KWT182</name>
    <dbReference type="NCBI Taxonomy" id="3157919"/>
    <lineage>
        <taxon>Bacteria</taxon>
        <taxon>Pseudomonadati</taxon>
        <taxon>Pseudomonadota</taxon>
        <taxon>Gammaproteobacteria</taxon>
        <taxon>Enterobacterales</taxon>
        <taxon>Pectobacteriaceae</taxon>
        <taxon>Acerihabitans</taxon>
    </lineage>
</organism>
<dbReference type="PANTHER" id="PTHR36922:SF1">
    <property type="entry name" value="DUF1993 DOMAIN-CONTAINING PROTEIN"/>
    <property type="match status" value="1"/>
</dbReference>
<sequence length="175" mass="19459">MVTPAQHNISFYQASVPVCLRMLTNLSSLLAKAAIHVQEHGIDPQEWINARLAPDMFTLARQVQTASDAAKGLGARLAGAEVPSFPDTETTFDELQARIAKTLTFLSNLPQEPFEQSGQRPVVMKMRGVEKTFSAYDFLFNLALPNLFFHVTTAYDIMRHLGLDIGKKDYLGAFE</sequence>
<gene>
    <name evidence="1" type="ORF">ABK905_02420</name>
</gene>
<dbReference type="PANTHER" id="PTHR36922">
    <property type="entry name" value="BLL2446 PROTEIN"/>
    <property type="match status" value="1"/>
</dbReference>
<proteinExistence type="predicted"/>